<keyword evidence="4 9" id="KW-1133">Transmembrane helix</keyword>
<dbReference type="InterPro" id="IPR035914">
    <property type="entry name" value="Sperma_CUB_dom_sf"/>
</dbReference>
<organism evidence="11 12">
    <name type="scientific">Rotaria sordida</name>
    <dbReference type="NCBI Taxonomy" id="392033"/>
    <lineage>
        <taxon>Eukaryota</taxon>
        <taxon>Metazoa</taxon>
        <taxon>Spiralia</taxon>
        <taxon>Gnathifera</taxon>
        <taxon>Rotifera</taxon>
        <taxon>Eurotatoria</taxon>
        <taxon>Bdelloidea</taxon>
        <taxon>Philodinida</taxon>
        <taxon>Philodinidae</taxon>
        <taxon>Rotaria</taxon>
    </lineage>
</organism>
<evidence type="ECO:0000256" key="1">
    <source>
        <dbReference type="ARBA" id="ARBA00004141"/>
    </source>
</evidence>
<evidence type="ECO:0000256" key="2">
    <source>
        <dbReference type="ARBA" id="ARBA00005335"/>
    </source>
</evidence>
<evidence type="ECO:0000256" key="7">
    <source>
        <dbReference type="PROSITE-ProRule" id="PRU00059"/>
    </source>
</evidence>
<dbReference type="InterPro" id="IPR000859">
    <property type="entry name" value="CUB_dom"/>
</dbReference>
<feature type="transmembrane region" description="Helical" evidence="9">
    <location>
        <begin position="466"/>
        <end position="489"/>
    </location>
</feature>
<dbReference type="Pfam" id="PF05255">
    <property type="entry name" value="UPF0220"/>
    <property type="match status" value="1"/>
</dbReference>
<accession>A0A814EJN8</accession>
<dbReference type="GO" id="GO:0016020">
    <property type="term" value="C:membrane"/>
    <property type="evidence" value="ECO:0007669"/>
    <property type="project" value="UniProtKB-SubCell"/>
</dbReference>
<feature type="transmembrane region" description="Helical" evidence="9">
    <location>
        <begin position="54"/>
        <end position="73"/>
    </location>
</feature>
<protein>
    <recommendedName>
        <fullName evidence="10">CUB domain-containing protein</fullName>
    </recommendedName>
</protein>
<comment type="similarity">
    <text evidence="2">Belongs to the UPF0220 family.</text>
</comment>
<dbReference type="AlphaFoldDB" id="A0A814EJN8"/>
<keyword evidence="5 9" id="KW-0472">Membrane</keyword>
<sequence>MFDCGNCCQDLDLRERFNRNTIASILAGVIFAIGWWIIIDSTCQYPLQVDFNKVFYIIGSVGTFALILVNSISNSQVRGDGYSDSCVGQVGARIILFIAFLLAFGSVIGGAWVFFGYYIPYKSDKLYPGVAIFCQNLAIFIRKDKCKNIYVNYTIAIFSSKTYDKFWCTTEEGHHQLSCPDETALLTEVTIRKVYRRTQMCAPDVHSDYLIHCQELIDGSLCEGNKTCSIEVSSRNYVQCEDKAYAPTYFFVKYTCTQIYTMCHDTAPIRNTLYGFIVSPAYPHPMADNLKCSINIEAGPSMYIELAPIQIRLQEAIRCRSEYLEIFGYINSLNNNSFSDDITSNKNSKNIWKSYYTWCGAEHSTNNPLSNARYLISSNSLYISLQTSASKKTRYFKIRYKVVPSIARPQYNHDGIAYEPASDSSIHSVIKSTTVLSTTIAIPVIEDHNMKNLNGTVTKRTMKKEIIIGVIAGIIVLVIAIAVGIGIFLCIKKRRRPTTTSKSTTSPSSTNTGKKNISPTTSTNNAALKSSTKTMDKTPLLEQPTNITSATTTKRKLVPERTVQIADVNSSRFKSSPGAITPTPTSTGHTGTTGKETSSTSSEAVATSLVPSTLKPPLTAADSGIYGADLNDDVQTVPKPTILSVAPPKIYGIDLPDKSDLTPPVTVVINPLSEHSTTTPTNTTNETNATNTILSAIVVPNKTTIDVLQEEKDVLLNPLVNDKHFDETVKSAYSNLIDATMSENEGTIGGGSIASSASQSRRTSNVRQPLLSHETNNIETIPRKTQFNPLHVILKKDANKYYTTEYI</sequence>
<reference evidence="11" key="1">
    <citation type="submission" date="2021-02" db="EMBL/GenBank/DDBJ databases">
        <authorList>
            <person name="Nowell W R."/>
        </authorList>
    </citation>
    <scope>NUCLEOTIDE SEQUENCE</scope>
</reference>
<dbReference type="SUPFAM" id="SSF49854">
    <property type="entry name" value="Spermadhesin, CUB domain"/>
    <property type="match status" value="1"/>
</dbReference>
<dbReference type="InterPro" id="IPR007919">
    <property type="entry name" value="UPF0220"/>
</dbReference>
<comment type="caution">
    <text evidence="7">Lacks conserved residue(s) required for the propagation of feature annotation.</text>
</comment>
<proteinExistence type="inferred from homology"/>
<comment type="subcellular location">
    <subcellularLocation>
        <location evidence="1">Membrane</location>
        <topology evidence="1">Multi-pass membrane protein</topology>
    </subcellularLocation>
</comment>
<dbReference type="SMART" id="SM00042">
    <property type="entry name" value="CUB"/>
    <property type="match status" value="1"/>
</dbReference>
<feature type="compositionally biased region" description="Low complexity" evidence="8">
    <location>
        <begin position="753"/>
        <end position="763"/>
    </location>
</feature>
<evidence type="ECO:0000313" key="11">
    <source>
        <dbReference type="EMBL" id="CAF0970048.1"/>
    </source>
</evidence>
<evidence type="ECO:0000256" key="4">
    <source>
        <dbReference type="ARBA" id="ARBA00022989"/>
    </source>
</evidence>
<gene>
    <name evidence="11" type="ORF">ZHD862_LOCUS10957</name>
</gene>
<feature type="transmembrane region" description="Helical" evidence="9">
    <location>
        <begin position="94"/>
        <end position="119"/>
    </location>
</feature>
<feature type="compositionally biased region" description="Low complexity" evidence="8">
    <location>
        <begin position="581"/>
        <end position="605"/>
    </location>
</feature>
<evidence type="ECO:0000256" key="5">
    <source>
        <dbReference type="ARBA" id="ARBA00023136"/>
    </source>
</evidence>
<evidence type="ECO:0000256" key="9">
    <source>
        <dbReference type="SAM" id="Phobius"/>
    </source>
</evidence>
<dbReference type="CDD" id="cd00041">
    <property type="entry name" value="CUB"/>
    <property type="match status" value="1"/>
</dbReference>
<feature type="region of interest" description="Disordered" evidence="8">
    <location>
        <begin position="744"/>
        <end position="768"/>
    </location>
</feature>
<dbReference type="PANTHER" id="PTHR13180">
    <property type="entry name" value="SMALL MEMBRANE PROTEIN-RELATED"/>
    <property type="match status" value="1"/>
</dbReference>
<feature type="compositionally biased region" description="Low complexity" evidence="8">
    <location>
        <begin position="498"/>
        <end position="516"/>
    </location>
</feature>
<feature type="domain" description="CUB" evidence="10">
    <location>
        <begin position="263"/>
        <end position="403"/>
    </location>
</feature>
<evidence type="ECO:0000313" key="12">
    <source>
        <dbReference type="Proteomes" id="UP000663864"/>
    </source>
</evidence>
<keyword evidence="6" id="KW-1015">Disulfide bond</keyword>
<feature type="transmembrane region" description="Helical" evidence="9">
    <location>
        <begin position="125"/>
        <end position="141"/>
    </location>
</feature>
<feature type="compositionally biased region" description="Polar residues" evidence="8">
    <location>
        <begin position="543"/>
        <end position="552"/>
    </location>
</feature>
<name>A0A814EJN8_9BILA</name>
<feature type="region of interest" description="Disordered" evidence="8">
    <location>
        <begin position="496"/>
        <end position="605"/>
    </location>
</feature>
<dbReference type="PROSITE" id="PS01180">
    <property type="entry name" value="CUB"/>
    <property type="match status" value="1"/>
</dbReference>
<dbReference type="EMBL" id="CAJNOT010000403">
    <property type="protein sequence ID" value="CAF0970048.1"/>
    <property type="molecule type" value="Genomic_DNA"/>
</dbReference>
<keyword evidence="3 9" id="KW-0812">Transmembrane</keyword>
<comment type="caution">
    <text evidence="11">The sequence shown here is derived from an EMBL/GenBank/DDBJ whole genome shotgun (WGS) entry which is preliminary data.</text>
</comment>
<evidence type="ECO:0000259" key="10">
    <source>
        <dbReference type="PROSITE" id="PS01180"/>
    </source>
</evidence>
<dbReference type="Proteomes" id="UP000663864">
    <property type="component" value="Unassembled WGS sequence"/>
</dbReference>
<feature type="transmembrane region" description="Helical" evidence="9">
    <location>
        <begin position="21"/>
        <end position="39"/>
    </location>
</feature>
<evidence type="ECO:0000256" key="8">
    <source>
        <dbReference type="SAM" id="MobiDB-lite"/>
    </source>
</evidence>
<dbReference type="Gene3D" id="2.60.120.290">
    <property type="entry name" value="Spermadhesin, CUB domain"/>
    <property type="match status" value="1"/>
</dbReference>
<feature type="compositionally biased region" description="Polar residues" evidence="8">
    <location>
        <begin position="517"/>
        <end position="533"/>
    </location>
</feature>
<evidence type="ECO:0000256" key="3">
    <source>
        <dbReference type="ARBA" id="ARBA00022692"/>
    </source>
</evidence>
<evidence type="ECO:0000256" key="6">
    <source>
        <dbReference type="ARBA" id="ARBA00023157"/>
    </source>
</evidence>